<dbReference type="InterPro" id="IPR036465">
    <property type="entry name" value="vWFA_dom_sf"/>
</dbReference>
<dbReference type="Gene3D" id="3.40.50.410">
    <property type="entry name" value="von Willebrand factor, type A domain"/>
    <property type="match status" value="1"/>
</dbReference>
<feature type="compositionally biased region" description="Low complexity" evidence="1">
    <location>
        <begin position="225"/>
        <end position="238"/>
    </location>
</feature>
<dbReference type="STRING" id="43678.OJAG_35130"/>
<sequence length="355" mass="37740">MADATSTHLSMLLDRSGSMQSIKAATIAGFDEFMLEQRGVTGRCTVTLAQFDSEYEEVYADRDIATVPSLDLQPRGTTALLDSIARLVHSTSVRIAQLPEDQRPATVIVGIMTDGHENASKEYTHAAIKALVTERETVFGWTFLYMGANQDAIEVGESIGVARERSLTYEGVSAGAAYGAASASMARLRTGVADGAAPAAARDTFAGFTAAERDLAAGNGSPAGRVRTSRPAPAVARPAAPPAVPTARLTERELLLWLTQWRDTTSATSIGDRATYGGRKLIDAQVAGHDVFLNADTSRGAVEQLLAHAARGPLVWSAIRNRNGVVNKITFQPDGARTPGWYCYLTTAQAGEGRL</sequence>
<dbReference type="AlphaFoldDB" id="A0A163PZV1"/>
<evidence type="ECO:0000313" key="2">
    <source>
        <dbReference type="EMBL" id="KZM33674.1"/>
    </source>
</evidence>
<dbReference type="RefSeq" id="WP_068709940.1">
    <property type="nucleotide sequence ID" value="NZ_LRIE01000084.1"/>
</dbReference>
<evidence type="ECO:0000256" key="1">
    <source>
        <dbReference type="SAM" id="MobiDB-lite"/>
    </source>
</evidence>
<proteinExistence type="predicted"/>
<dbReference type="PATRIC" id="fig|43678.3.peg.3677"/>
<dbReference type="Proteomes" id="UP000076447">
    <property type="component" value="Unassembled WGS sequence"/>
</dbReference>
<evidence type="ECO:0008006" key="4">
    <source>
        <dbReference type="Google" id="ProtNLM"/>
    </source>
</evidence>
<comment type="caution">
    <text evidence="2">The sequence shown here is derived from an EMBL/GenBank/DDBJ whole genome shotgun (WGS) entry which is preliminary data.</text>
</comment>
<accession>A0A163PZV1</accession>
<name>A0A163PZV1_9CELL</name>
<feature type="region of interest" description="Disordered" evidence="1">
    <location>
        <begin position="218"/>
        <end position="243"/>
    </location>
</feature>
<organism evidence="2 3">
    <name type="scientific">Oerskovia enterophila</name>
    <dbReference type="NCBI Taxonomy" id="43678"/>
    <lineage>
        <taxon>Bacteria</taxon>
        <taxon>Bacillati</taxon>
        <taxon>Actinomycetota</taxon>
        <taxon>Actinomycetes</taxon>
        <taxon>Micrococcales</taxon>
        <taxon>Cellulomonadaceae</taxon>
        <taxon>Oerskovia</taxon>
    </lineage>
</organism>
<gene>
    <name evidence="2" type="ORF">OJAG_35130</name>
</gene>
<reference evidence="2 3" key="1">
    <citation type="submission" date="2016-01" db="EMBL/GenBank/DDBJ databases">
        <title>Genome sequence of Oerskovia enterophila VJag, an agar and cellulose degrading bacterium.</title>
        <authorList>
            <person name="Poehlein A."/>
            <person name="Jag V."/>
            <person name="Bengelsdorf F."/>
            <person name="Duerre P."/>
            <person name="Daniel R."/>
        </authorList>
    </citation>
    <scope>NUCLEOTIDE SEQUENCE [LARGE SCALE GENOMIC DNA]</scope>
    <source>
        <strain evidence="2 3">VJag</strain>
    </source>
</reference>
<evidence type="ECO:0000313" key="3">
    <source>
        <dbReference type="Proteomes" id="UP000076447"/>
    </source>
</evidence>
<dbReference type="EMBL" id="LRIE01000084">
    <property type="protein sequence ID" value="KZM33674.1"/>
    <property type="molecule type" value="Genomic_DNA"/>
</dbReference>
<protein>
    <recommendedName>
        <fullName evidence="4">VWFA domain-containing protein</fullName>
    </recommendedName>
</protein>
<dbReference type="SUPFAM" id="SSF53300">
    <property type="entry name" value="vWA-like"/>
    <property type="match status" value="1"/>
</dbReference>